<dbReference type="PANTHER" id="PTHR42878:SF15">
    <property type="entry name" value="BACTERIOPHYTOCHROME"/>
    <property type="match status" value="1"/>
</dbReference>
<dbReference type="InterPro" id="IPR004358">
    <property type="entry name" value="Sig_transdc_His_kin-like_C"/>
</dbReference>
<comment type="caution">
    <text evidence="10">The sequence shown here is derived from an EMBL/GenBank/DDBJ whole genome shotgun (WGS) entry which is preliminary data.</text>
</comment>
<evidence type="ECO:0000313" key="10">
    <source>
        <dbReference type="EMBL" id="MCM5679442.1"/>
    </source>
</evidence>
<dbReference type="InterPro" id="IPR036890">
    <property type="entry name" value="HATPase_C_sf"/>
</dbReference>
<keyword evidence="11" id="KW-1185">Reference proteome</keyword>
<dbReference type="SUPFAM" id="SSF47384">
    <property type="entry name" value="Homodimeric domain of signal transducing histidine kinase"/>
    <property type="match status" value="1"/>
</dbReference>
<dbReference type="PROSITE" id="PS50109">
    <property type="entry name" value="HIS_KIN"/>
    <property type="match status" value="1"/>
</dbReference>
<dbReference type="Gene3D" id="1.10.287.130">
    <property type="match status" value="1"/>
</dbReference>
<feature type="coiled-coil region" evidence="7">
    <location>
        <begin position="124"/>
        <end position="151"/>
    </location>
</feature>
<dbReference type="InterPro" id="IPR036097">
    <property type="entry name" value="HisK_dim/P_sf"/>
</dbReference>
<dbReference type="CDD" id="cd00082">
    <property type="entry name" value="HisKA"/>
    <property type="match status" value="1"/>
</dbReference>
<keyword evidence="7" id="KW-0175">Coiled coil</keyword>
<gene>
    <name evidence="10" type="ORF">M8A51_07850</name>
</gene>
<reference evidence="10" key="1">
    <citation type="submission" date="2022-05" db="EMBL/GenBank/DDBJ databases">
        <title>Schlegelella sp. nov., isolated from mangrove soil.</title>
        <authorList>
            <person name="Liu Y."/>
            <person name="Ge X."/>
            <person name="Liu W."/>
        </authorList>
    </citation>
    <scope>NUCLEOTIDE SEQUENCE</scope>
    <source>
        <strain evidence="10">S2-27</strain>
    </source>
</reference>
<dbReference type="PROSITE" id="PS50110">
    <property type="entry name" value="RESPONSE_REGULATORY"/>
    <property type="match status" value="1"/>
</dbReference>
<dbReference type="Pfam" id="PF02518">
    <property type="entry name" value="HATPase_c"/>
    <property type="match status" value="1"/>
</dbReference>
<dbReference type="InterPro" id="IPR005467">
    <property type="entry name" value="His_kinase_dom"/>
</dbReference>
<sequence length="394" mass="43858">MDDRHTVSLLLVDDEPANLIALEAVLEPLGERLVRAESGHEALKRVLDDDFAVILLDVRMPDMSGIETATLIRSRRRSQTTPIIFLTGLEKSTEMMFEGYSAGAVDYLTKPVVPAILRAKVEVFIELERARSRLKDEVQERERAAAELSAVNALLARRNEELALANAELDAFCAAVSHDLRAPLAHVEGFVELLQASAGGQLQPKETGYLTAMRTETVRMRELIGDFLRFARLGAAEPQFTRVDMTKLARETMDELAGRRPEGSVRWQIDELPPVEGDERLLRQVWVNLLSNALKYSQTRQPARIHVEGASQGDELVYAVRDNGVGFDPQRAERLFNAFFRMHSASEFEGVGIGLASVKRIVQRHRGRVWAQAKPGEGATFHFALPRSAPAPSS</sequence>
<dbReference type="InterPro" id="IPR050351">
    <property type="entry name" value="BphY/WalK/GraS-like"/>
</dbReference>
<evidence type="ECO:0000256" key="6">
    <source>
        <dbReference type="PROSITE-ProRule" id="PRU00169"/>
    </source>
</evidence>
<evidence type="ECO:0000256" key="1">
    <source>
        <dbReference type="ARBA" id="ARBA00000085"/>
    </source>
</evidence>
<dbReference type="SMART" id="SM00387">
    <property type="entry name" value="HATPase_c"/>
    <property type="match status" value="1"/>
</dbReference>
<feature type="domain" description="Histidine kinase" evidence="8">
    <location>
        <begin position="175"/>
        <end position="389"/>
    </location>
</feature>
<feature type="modified residue" description="4-aspartylphosphate" evidence="6">
    <location>
        <position position="57"/>
    </location>
</feature>
<evidence type="ECO:0000313" key="11">
    <source>
        <dbReference type="Proteomes" id="UP001165541"/>
    </source>
</evidence>
<dbReference type="EC" id="2.7.13.3" evidence="2"/>
<accession>A0ABT0YMG5</accession>
<dbReference type="InterPro" id="IPR001789">
    <property type="entry name" value="Sig_transdc_resp-reg_receiver"/>
</dbReference>
<dbReference type="Gene3D" id="3.40.50.2300">
    <property type="match status" value="1"/>
</dbReference>
<dbReference type="PANTHER" id="PTHR42878">
    <property type="entry name" value="TWO-COMPONENT HISTIDINE KINASE"/>
    <property type="match status" value="1"/>
</dbReference>
<keyword evidence="5" id="KW-0418">Kinase</keyword>
<keyword evidence="3 6" id="KW-0597">Phosphoprotein</keyword>
<dbReference type="SMART" id="SM00388">
    <property type="entry name" value="HisKA"/>
    <property type="match status" value="1"/>
</dbReference>
<dbReference type="InterPro" id="IPR003594">
    <property type="entry name" value="HATPase_dom"/>
</dbReference>
<evidence type="ECO:0000256" key="2">
    <source>
        <dbReference type="ARBA" id="ARBA00012438"/>
    </source>
</evidence>
<dbReference type="Gene3D" id="3.30.565.10">
    <property type="entry name" value="Histidine kinase-like ATPase, C-terminal domain"/>
    <property type="match status" value="1"/>
</dbReference>
<dbReference type="SUPFAM" id="SSF55874">
    <property type="entry name" value="ATPase domain of HSP90 chaperone/DNA topoisomerase II/histidine kinase"/>
    <property type="match status" value="1"/>
</dbReference>
<feature type="domain" description="Response regulatory" evidence="9">
    <location>
        <begin position="8"/>
        <end position="125"/>
    </location>
</feature>
<name>A0ABT0YMG5_9BURK</name>
<comment type="catalytic activity">
    <reaction evidence="1">
        <text>ATP + protein L-histidine = ADP + protein N-phospho-L-histidine.</text>
        <dbReference type="EC" id="2.7.13.3"/>
    </reaction>
</comment>
<dbReference type="InterPro" id="IPR003661">
    <property type="entry name" value="HisK_dim/P_dom"/>
</dbReference>
<organism evidence="10 11">
    <name type="scientific">Caldimonas mangrovi</name>
    <dbReference type="NCBI Taxonomy" id="2944811"/>
    <lineage>
        <taxon>Bacteria</taxon>
        <taxon>Pseudomonadati</taxon>
        <taxon>Pseudomonadota</taxon>
        <taxon>Betaproteobacteria</taxon>
        <taxon>Burkholderiales</taxon>
        <taxon>Sphaerotilaceae</taxon>
        <taxon>Caldimonas</taxon>
    </lineage>
</organism>
<dbReference type="SUPFAM" id="SSF52172">
    <property type="entry name" value="CheY-like"/>
    <property type="match status" value="1"/>
</dbReference>
<dbReference type="Pfam" id="PF00512">
    <property type="entry name" value="HisKA"/>
    <property type="match status" value="1"/>
</dbReference>
<dbReference type="RefSeq" id="WP_251777652.1">
    <property type="nucleotide sequence ID" value="NZ_JAMKFE010000004.1"/>
</dbReference>
<evidence type="ECO:0000256" key="7">
    <source>
        <dbReference type="SAM" id="Coils"/>
    </source>
</evidence>
<proteinExistence type="predicted"/>
<dbReference type="Pfam" id="PF00072">
    <property type="entry name" value="Response_reg"/>
    <property type="match status" value="1"/>
</dbReference>
<keyword evidence="4" id="KW-0808">Transferase</keyword>
<evidence type="ECO:0000256" key="5">
    <source>
        <dbReference type="ARBA" id="ARBA00022777"/>
    </source>
</evidence>
<protein>
    <recommendedName>
        <fullName evidence="2">histidine kinase</fullName>
        <ecNumber evidence="2">2.7.13.3</ecNumber>
    </recommendedName>
</protein>
<evidence type="ECO:0000256" key="3">
    <source>
        <dbReference type="ARBA" id="ARBA00022553"/>
    </source>
</evidence>
<dbReference type="SMART" id="SM00448">
    <property type="entry name" value="REC"/>
    <property type="match status" value="1"/>
</dbReference>
<evidence type="ECO:0000256" key="4">
    <source>
        <dbReference type="ARBA" id="ARBA00022679"/>
    </source>
</evidence>
<dbReference type="InterPro" id="IPR011006">
    <property type="entry name" value="CheY-like_superfamily"/>
</dbReference>
<dbReference type="EMBL" id="JAMKFE010000004">
    <property type="protein sequence ID" value="MCM5679442.1"/>
    <property type="molecule type" value="Genomic_DNA"/>
</dbReference>
<evidence type="ECO:0000259" key="9">
    <source>
        <dbReference type="PROSITE" id="PS50110"/>
    </source>
</evidence>
<dbReference type="Proteomes" id="UP001165541">
    <property type="component" value="Unassembled WGS sequence"/>
</dbReference>
<evidence type="ECO:0000259" key="8">
    <source>
        <dbReference type="PROSITE" id="PS50109"/>
    </source>
</evidence>
<dbReference type="PRINTS" id="PR00344">
    <property type="entry name" value="BCTRLSENSOR"/>
</dbReference>